<evidence type="ECO:0000313" key="4">
    <source>
        <dbReference type="EMBL" id="KPV73695.1"/>
    </source>
</evidence>
<dbReference type="STRING" id="578459.A0A0P9IVI3"/>
<proteinExistence type="inferred from homology"/>
<evidence type="ECO:0000259" key="3">
    <source>
        <dbReference type="PROSITE" id="PS00028"/>
    </source>
</evidence>
<sequence length="322" mass="35866">MRDPRLSSPYDHPVASSSRRPVHRDVLEPDEAVRPRGGLDSRVASAPGAPIPTLDAPRQQQHSSLQWAQRQHEYFHRRQVEQSYLAPPAQGSYAAPQRHAQPPPHQAPPPSIHRVYNVRCATCDTFLSDRGMRAVLLLKPHIVLFSTDAAPSNSETFYPRDEGCAEEEHVERTCECLTSSINCHGCGRTVGYHIVAPCAKCNASVQSHQRSANHHRFVFHAGEVTARERSYYPGERGVLNPIVARSTSPSSTSRAASPAGRPTDKEPRTTRAPTPPRSSCEPPRLLQRGDTLYWHHLQPGGERSKSVDPRTRAPFFVERDGR</sequence>
<dbReference type="InterPro" id="IPR026768">
    <property type="entry name" value="YPEH2ZP"/>
</dbReference>
<evidence type="ECO:0000313" key="5">
    <source>
        <dbReference type="Proteomes" id="UP000053890"/>
    </source>
</evidence>
<gene>
    <name evidence="4" type="ORF">RHOBADRAFT_54889</name>
</gene>
<dbReference type="PANTHER" id="PTHR31841:SF1">
    <property type="entry name" value="PROTEIN FAM72A-RELATED"/>
    <property type="match status" value="1"/>
</dbReference>
<feature type="region of interest" description="Disordered" evidence="2">
    <location>
        <begin position="89"/>
        <end position="111"/>
    </location>
</feature>
<feature type="region of interest" description="Disordered" evidence="2">
    <location>
        <begin position="1"/>
        <end position="71"/>
    </location>
</feature>
<feature type="compositionally biased region" description="Polar residues" evidence="2">
    <location>
        <begin position="58"/>
        <end position="69"/>
    </location>
</feature>
<comment type="similarity">
    <text evidence="1">Belongs to the FAM72 family.</text>
</comment>
<dbReference type="Proteomes" id="UP000053890">
    <property type="component" value="Unassembled WGS sequence"/>
</dbReference>
<dbReference type="PANTHER" id="PTHR31841">
    <property type="entry name" value="PROTEIN FAM72A-RELATED"/>
    <property type="match status" value="1"/>
</dbReference>
<feature type="compositionally biased region" description="Pro residues" evidence="2">
    <location>
        <begin position="101"/>
        <end position="111"/>
    </location>
</feature>
<dbReference type="GeneID" id="28977996"/>
<dbReference type="RefSeq" id="XP_018269744.1">
    <property type="nucleotide sequence ID" value="XM_018417548.1"/>
</dbReference>
<organism evidence="4 5">
    <name type="scientific">Rhodotorula graminis (strain WP1)</name>
    <dbReference type="NCBI Taxonomy" id="578459"/>
    <lineage>
        <taxon>Eukaryota</taxon>
        <taxon>Fungi</taxon>
        <taxon>Dikarya</taxon>
        <taxon>Basidiomycota</taxon>
        <taxon>Pucciniomycotina</taxon>
        <taxon>Microbotryomycetes</taxon>
        <taxon>Sporidiobolales</taxon>
        <taxon>Sporidiobolaceae</taxon>
        <taxon>Rhodotorula</taxon>
    </lineage>
</organism>
<dbReference type="GO" id="GO:0005829">
    <property type="term" value="C:cytosol"/>
    <property type="evidence" value="ECO:0007669"/>
    <property type="project" value="TreeGrafter"/>
</dbReference>
<protein>
    <recommendedName>
        <fullName evidence="3">C2H2-type domain-containing protein</fullName>
    </recommendedName>
</protein>
<reference evidence="4 5" key="1">
    <citation type="journal article" date="2015" name="Front. Microbiol.">
        <title>Genome sequence of the plant growth promoting endophytic yeast Rhodotorula graminis WP1.</title>
        <authorList>
            <person name="Firrincieli A."/>
            <person name="Otillar R."/>
            <person name="Salamov A."/>
            <person name="Schmutz J."/>
            <person name="Khan Z."/>
            <person name="Redman R.S."/>
            <person name="Fleck N.D."/>
            <person name="Lindquist E."/>
            <person name="Grigoriev I.V."/>
            <person name="Doty S.L."/>
        </authorList>
    </citation>
    <scope>NUCLEOTIDE SEQUENCE [LARGE SCALE GENOMIC DNA]</scope>
    <source>
        <strain evidence="4 5">WP1</strain>
    </source>
</reference>
<dbReference type="InterPro" id="IPR013087">
    <property type="entry name" value="Znf_C2H2_type"/>
</dbReference>
<dbReference type="AlphaFoldDB" id="A0A0P9IVI3"/>
<name>A0A0P9IVI3_RHOGW</name>
<dbReference type="EMBL" id="KQ474082">
    <property type="protein sequence ID" value="KPV73695.1"/>
    <property type="molecule type" value="Genomic_DNA"/>
</dbReference>
<feature type="compositionally biased region" description="Basic and acidic residues" evidence="2">
    <location>
        <begin position="302"/>
        <end position="322"/>
    </location>
</feature>
<accession>A0A0P9IVI3</accession>
<feature type="region of interest" description="Disordered" evidence="2">
    <location>
        <begin position="242"/>
        <end position="322"/>
    </location>
</feature>
<feature type="domain" description="C2H2-type" evidence="3">
    <location>
        <begin position="198"/>
        <end position="220"/>
    </location>
</feature>
<dbReference type="OrthoDB" id="2526683at2759"/>
<dbReference type="OMA" id="TSSINCH"/>
<keyword evidence="5" id="KW-1185">Reference proteome</keyword>
<dbReference type="PROSITE" id="PS00028">
    <property type="entry name" value="ZINC_FINGER_C2H2_1"/>
    <property type="match status" value="1"/>
</dbReference>
<dbReference type="Pfam" id="PF14976">
    <property type="entry name" value="YPEH2ZP"/>
    <property type="match status" value="1"/>
</dbReference>
<feature type="compositionally biased region" description="Basic and acidic residues" evidence="2">
    <location>
        <begin position="23"/>
        <end position="39"/>
    </location>
</feature>
<evidence type="ECO:0000256" key="2">
    <source>
        <dbReference type="SAM" id="MobiDB-lite"/>
    </source>
</evidence>
<feature type="compositionally biased region" description="Low complexity" evidence="2">
    <location>
        <begin position="244"/>
        <end position="259"/>
    </location>
</feature>
<evidence type="ECO:0000256" key="1">
    <source>
        <dbReference type="ARBA" id="ARBA00006888"/>
    </source>
</evidence>